<dbReference type="InterPro" id="IPR010982">
    <property type="entry name" value="Lambda_DNA-bd_dom_sf"/>
</dbReference>
<sequence length="136" mass="15591">MKEADIKLHRRLIAVLNYLDCDKNKRKFAKGLGVNSQNISNIYNNNTIPKLNLISKIATQYPNQVNYHWLLTGMGKMLDNTVGIEKDGSDYNRTNELEIAYLTELKEKNQLIIALQSDLSKAQQKAIDLLEKNLKQ</sequence>
<dbReference type="RefSeq" id="WP_264788234.1">
    <property type="nucleotide sequence ID" value="NZ_AP026867.1"/>
</dbReference>
<dbReference type="GO" id="GO:0003677">
    <property type="term" value="F:DNA binding"/>
    <property type="evidence" value="ECO:0007669"/>
    <property type="project" value="InterPro"/>
</dbReference>
<dbReference type="Proteomes" id="UP001060919">
    <property type="component" value="Chromosome"/>
</dbReference>
<evidence type="ECO:0000313" key="3">
    <source>
        <dbReference type="Proteomes" id="UP001060919"/>
    </source>
</evidence>
<keyword evidence="3" id="KW-1185">Reference proteome</keyword>
<reference evidence="2" key="1">
    <citation type="submission" date="2022-09" db="EMBL/GenBank/DDBJ databases">
        <title>Aureispira anguillicida sp. nov., isolated from Leptocephalus of Japanese eel Anguilla japonica.</title>
        <authorList>
            <person name="Yuasa K."/>
            <person name="Mekata T."/>
            <person name="Ikunari K."/>
        </authorList>
    </citation>
    <scope>NUCLEOTIDE SEQUENCE</scope>
    <source>
        <strain evidence="2">EL160426</strain>
    </source>
</reference>
<dbReference type="EMBL" id="AP026867">
    <property type="protein sequence ID" value="BDS12891.1"/>
    <property type="molecule type" value="Genomic_DNA"/>
</dbReference>
<protein>
    <recommendedName>
        <fullName evidence="4">HTH cro/C1-type domain-containing protein</fullName>
    </recommendedName>
</protein>
<keyword evidence="1" id="KW-0175">Coiled coil</keyword>
<name>A0A916DTY5_9BACT</name>
<organism evidence="2 3">
    <name type="scientific">Aureispira anguillae</name>
    <dbReference type="NCBI Taxonomy" id="2864201"/>
    <lineage>
        <taxon>Bacteria</taxon>
        <taxon>Pseudomonadati</taxon>
        <taxon>Bacteroidota</taxon>
        <taxon>Saprospiria</taxon>
        <taxon>Saprospirales</taxon>
        <taxon>Saprospiraceae</taxon>
        <taxon>Aureispira</taxon>
    </lineage>
</organism>
<proteinExistence type="predicted"/>
<evidence type="ECO:0000313" key="2">
    <source>
        <dbReference type="EMBL" id="BDS12891.1"/>
    </source>
</evidence>
<dbReference type="SUPFAM" id="SSF47413">
    <property type="entry name" value="lambda repressor-like DNA-binding domains"/>
    <property type="match status" value="1"/>
</dbReference>
<gene>
    <name evidence="2" type="ORF">AsAng_0036160</name>
</gene>
<evidence type="ECO:0000256" key="1">
    <source>
        <dbReference type="SAM" id="Coils"/>
    </source>
</evidence>
<dbReference type="KEGG" id="aup:AsAng_0036160"/>
<dbReference type="AlphaFoldDB" id="A0A916DTY5"/>
<evidence type="ECO:0008006" key="4">
    <source>
        <dbReference type="Google" id="ProtNLM"/>
    </source>
</evidence>
<feature type="coiled-coil region" evidence="1">
    <location>
        <begin position="105"/>
        <end position="132"/>
    </location>
</feature>
<accession>A0A916DTY5</accession>
<dbReference type="Gene3D" id="1.10.260.40">
    <property type="entry name" value="lambda repressor-like DNA-binding domains"/>
    <property type="match status" value="1"/>
</dbReference>